<dbReference type="SUPFAM" id="SSF55424">
    <property type="entry name" value="FAD/NAD-linked reductases, dimerisation (C-terminal) domain"/>
    <property type="match status" value="1"/>
</dbReference>
<dbReference type="Gene3D" id="3.30.390.30">
    <property type="match status" value="1"/>
</dbReference>
<organism evidence="7 8">
    <name type="scientific">Frondihabitans australicus</name>
    <dbReference type="NCBI Taxonomy" id="386892"/>
    <lineage>
        <taxon>Bacteria</taxon>
        <taxon>Bacillati</taxon>
        <taxon>Actinomycetota</taxon>
        <taxon>Actinomycetes</taxon>
        <taxon>Micrococcales</taxon>
        <taxon>Microbacteriaceae</taxon>
        <taxon>Frondihabitans</taxon>
    </lineage>
</organism>
<dbReference type="PRINTS" id="PR00411">
    <property type="entry name" value="PNDRDTASEI"/>
</dbReference>
<protein>
    <submittedName>
        <fullName evidence="7">NAD/ferredoxin-dependent reductase-like protein</fullName>
    </submittedName>
</protein>
<dbReference type="PRINTS" id="PR00368">
    <property type="entry name" value="FADPNR"/>
</dbReference>
<dbReference type="Pfam" id="PF14759">
    <property type="entry name" value="Reductase_C"/>
    <property type="match status" value="1"/>
</dbReference>
<evidence type="ECO:0000256" key="4">
    <source>
        <dbReference type="ARBA" id="ARBA00023002"/>
    </source>
</evidence>
<reference evidence="7 8" key="1">
    <citation type="submission" date="2018-10" db="EMBL/GenBank/DDBJ databases">
        <title>Sequencing the genomes of 1000 actinobacteria strains.</title>
        <authorList>
            <person name="Klenk H.-P."/>
        </authorList>
    </citation>
    <scope>NUCLEOTIDE SEQUENCE [LARGE SCALE GENOMIC DNA]</scope>
    <source>
        <strain evidence="7 8">DSM 17894</strain>
    </source>
</reference>
<evidence type="ECO:0000256" key="1">
    <source>
        <dbReference type="ARBA" id="ARBA00001974"/>
    </source>
</evidence>
<dbReference type="InterPro" id="IPR050446">
    <property type="entry name" value="FAD-oxidoreductase/Apoptosis"/>
</dbReference>
<keyword evidence="8" id="KW-1185">Reference proteome</keyword>
<dbReference type="InterPro" id="IPR028202">
    <property type="entry name" value="Reductase_C"/>
</dbReference>
<dbReference type="SUPFAM" id="SSF51905">
    <property type="entry name" value="FAD/NAD(P)-binding domain"/>
    <property type="match status" value="2"/>
</dbReference>
<evidence type="ECO:0000313" key="7">
    <source>
        <dbReference type="EMBL" id="RKR73598.1"/>
    </source>
</evidence>
<evidence type="ECO:0000256" key="2">
    <source>
        <dbReference type="ARBA" id="ARBA00022630"/>
    </source>
</evidence>
<feature type="domain" description="FAD/NAD(P)-binding" evidence="5">
    <location>
        <begin position="9"/>
        <end position="307"/>
    </location>
</feature>
<dbReference type="EMBL" id="RBKS01000001">
    <property type="protein sequence ID" value="RKR73598.1"/>
    <property type="molecule type" value="Genomic_DNA"/>
</dbReference>
<keyword evidence="3" id="KW-0274">FAD</keyword>
<dbReference type="Gene3D" id="3.50.50.60">
    <property type="entry name" value="FAD/NAD(P)-binding domain"/>
    <property type="match status" value="2"/>
</dbReference>
<dbReference type="PANTHER" id="PTHR43557:SF2">
    <property type="entry name" value="RIESKE DOMAIN-CONTAINING PROTEIN-RELATED"/>
    <property type="match status" value="1"/>
</dbReference>
<dbReference type="Pfam" id="PF07992">
    <property type="entry name" value="Pyr_redox_2"/>
    <property type="match status" value="1"/>
</dbReference>
<comment type="caution">
    <text evidence="7">The sequence shown here is derived from an EMBL/GenBank/DDBJ whole genome shotgun (WGS) entry which is preliminary data.</text>
</comment>
<dbReference type="PANTHER" id="PTHR43557">
    <property type="entry name" value="APOPTOSIS-INDUCING FACTOR 1"/>
    <property type="match status" value="1"/>
</dbReference>
<dbReference type="GO" id="GO:0016651">
    <property type="term" value="F:oxidoreductase activity, acting on NAD(P)H"/>
    <property type="evidence" value="ECO:0007669"/>
    <property type="project" value="TreeGrafter"/>
</dbReference>
<proteinExistence type="predicted"/>
<evidence type="ECO:0000256" key="3">
    <source>
        <dbReference type="ARBA" id="ARBA00022827"/>
    </source>
</evidence>
<keyword evidence="4" id="KW-0560">Oxidoreductase</keyword>
<sequence length="415" mass="42702">MSEHDGDGVVIVGASIGGVMCAETLRAEGYEGPITVLGAETTTPYNRPPLSKQVLTGEWTGQEPTITDRERLASIGVDLLLGVEATSLDTARRVVTAGGREMAYDDVVIATGVRPRRLPAVARPAGVHELRTLDDAVALREEFAALIARGPARVVVVGSGVLGSELAAACRSLGADVALVGRTSSLRLGQVGDRLSSRLARLHAAAGVTLVAGADVAAIDGTARVEAVRLGSGATLPADLVVVAVGCLPAVEWLAGSGLHLADGVVCDSSGRAADGVWAVGDVAAWRDDATGVARRAEHQQGAIEQAQAVARLLATGSASPRPLPFFWSDLHGTRIQSYGDFAGGGRLVAVEGDPETDDRFVAESRAADGRVVGVVGWNHPRGFRLARARVGTRPDNSSVYPAADLVGAAKGSQS</sequence>
<dbReference type="GO" id="GO:0005737">
    <property type="term" value="C:cytoplasm"/>
    <property type="evidence" value="ECO:0007669"/>
    <property type="project" value="TreeGrafter"/>
</dbReference>
<comment type="cofactor">
    <cofactor evidence="1">
        <name>FAD</name>
        <dbReference type="ChEBI" id="CHEBI:57692"/>
    </cofactor>
</comment>
<gene>
    <name evidence="7" type="ORF">C8E83_0691</name>
</gene>
<dbReference type="OrthoDB" id="1145at2"/>
<evidence type="ECO:0000313" key="8">
    <source>
        <dbReference type="Proteomes" id="UP000280008"/>
    </source>
</evidence>
<accession>A0A495IDP0</accession>
<keyword evidence="2" id="KW-0285">Flavoprotein</keyword>
<evidence type="ECO:0000259" key="5">
    <source>
        <dbReference type="Pfam" id="PF07992"/>
    </source>
</evidence>
<feature type="domain" description="Reductase C-terminal" evidence="6">
    <location>
        <begin position="326"/>
        <end position="391"/>
    </location>
</feature>
<dbReference type="InterPro" id="IPR023753">
    <property type="entry name" value="FAD/NAD-binding_dom"/>
</dbReference>
<name>A0A495IDP0_9MICO</name>
<evidence type="ECO:0000259" key="6">
    <source>
        <dbReference type="Pfam" id="PF14759"/>
    </source>
</evidence>
<dbReference type="AlphaFoldDB" id="A0A495IDP0"/>
<dbReference type="InterPro" id="IPR016156">
    <property type="entry name" value="FAD/NAD-linked_Rdtase_dimer_sf"/>
</dbReference>
<dbReference type="Proteomes" id="UP000280008">
    <property type="component" value="Unassembled WGS sequence"/>
</dbReference>
<dbReference type="RefSeq" id="WP_121368448.1">
    <property type="nucleotide sequence ID" value="NZ_RBKS01000001.1"/>
</dbReference>
<dbReference type="InterPro" id="IPR036188">
    <property type="entry name" value="FAD/NAD-bd_sf"/>
</dbReference>